<comment type="function">
    <text evidence="8">Essential cell division protein that forms a contractile ring structure (Z ring) at the future cell division site. The regulation of the ring assembly controls the timing and the location of cell division. One of the functions of the FtsZ ring is to recruit other cell division proteins to the septum to produce a new cell wall between the dividing cells. Binds GTP and shows GTPase activity.</text>
</comment>
<dbReference type="EMBL" id="JACRST010000014">
    <property type="protein sequence ID" value="MBC8547154.1"/>
    <property type="molecule type" value="Genomic_DNA"/>
</dbReference>
<evidence type="ECO:0000256" key="6">
    <source>
        <dbReference type="ARBA" id="ARBA00023210"/>
    </source>
</evidence>
<dbReference type="SUPFAM" id="SSF55307">
    <property type="entry name" value="Tubulin C-terminal domain-like"/>
    <property type="match status" value="1"/>
</dbReference>
<keyword evidence="5 8" id="KW-0342">GTP-binding</keyword>
<organism evidence="13 14">
    <name type="scientific">Ligaoa zhengdingensis</name>
    <dbReference type="NCBI Taxonomy" id="2763658"/>
    <lineage>
        <taxon>Bacteria</taxon>
        <taxon>Bacillati</taxon>
        <taxon>Bacillota</taxon>
        <taxon>Clostridia</taxon>
        <taxon>Eubacteriales</taxon>
        <taxon>Oscillospiraceae</taxon>
        <taxon>Ligaoa</taxon>
    </lineage>
</organism>
<dbReference type="CDD" id="cd02201">
    <property type="entry name" value="FtsZ_type1"/>
    <property type="match status" value="1"/>
</dbReference>
<dbReference type="InterPro" id="IPR045061">
    <property type="entry name" value="FtsZ/CetZ"/>
</dbReference>
<dbReference type="AlphaFoldDB" id="A0A926E149"/>
<dbReference type="HAMAP" id="MF_00909">
    <property type="entry name" value="FtsZ"/>
    <property type="match status" value="1"/>
</dbReference>
<feature type="domain" description="Tubulin/FtsZ GTPase" evidence="11">
    <location>
        <begin position="16"/>
        <end position="208"/>
    </location>
</feature>
<keyword evidence="7 8" id="KW-0131">Cell cycle</keyword>
<dbReference type="InterPro" id="IPR018316">
    <property type="entry name" value="Tubulin/FtsZ_2-layer-sand-dom"/>
</dbReference>
<dbReference type="GO" id="GO:0043093">
    <property type="term" value="P:FtsZ-dependent cytokinesis"/>
    <property type="evidence" value="ECO:0007669"/>
    <property type="project" value="UniProtKB-UniRule"/>
</dbReference>
<evidence type="ECO:0000256" key="2">
    <source>
        <dbReference type="ARBA" id="ARBA00022490"/>
    </source>
</evidence>
<dbReference type="PANTHER" id="PTHR30314">
    <property type="entry name" value="CELL DIVISION PROTEIN FTSZ-RELATED"/>
    <property type="match status" value="1"/>
</dbReference>
<proteinExistence type="inferred from homology"/>
<dbReference type="PRINTS" id="PR00423">
    <property type="entry name" value="CELLDVISFTSZ"/>
</dbReference>
<dbReference type="PANTHER" id="PTHR30314:SF3">
    <property type="entry name" value="MITOCHONDRIAL DIVISION PROTEIN FSZA"/>
    <property type="match status" value="1"/>
</dbReference>
<protein>
    <recommendedName>
        <fullName evidence="8 9">Cell division protein FtsZ</fullName>
    </recommendedName>
</protein>
<comment type="caution">
    <text evidence="13">The sequence shown here is derived from an EMBL/GenBank/DDBJ whole genome shotgun (WGS) entry which is preliminary data.</text>
</comment>
<feature type="binding site" evidence="8">
    <location>
        <begin position="24"/>
        <end position="28"/>
    </location>
    <ligand>
        <name>GTP</name>
        <dbReference type="ChEBI" id="CHEBI:37565"/>
    </ligand>
</feature>
<evidence type="ECO:0000313" key="14">
    <source>
        <dbReference type="Proteomes" id="UP000653127"/>
    </source>
</evidence>
<dbReference type="GO" id="GO:0051258">
    <property type="term" value="P:protein polymerization"/>
    <property type="evidence" value="ECO:0007669"/>
    <property type="project" value="UniProtKB-UniRule"/>
</dbReference>
<feature type="binding site" evidence="8">
    <location>
        <position position="146"/>
    </location>
    <ligand>
        <name>GTP</name>
        <dbReference type="ChEBI" id="CHEBI:37565"/>
    </ligand>
</feature>
<keyword evidence="14" id="KW-1185">Reference proteome</keyword>
<feature type="binding site" evidence="8">
    <location>
        <position position="142"/>
    </location>
    <ligand>
        <name>GTP</name>
        <dbReference type="ChEBI" id="CHEBI:37565"/>
    </ligand>
</feature>
<dbReference type="Pfam" id="PF12327">
    <property type="entry name" value="FtsZ_C"/>
    <property type="match status" value="1"/>
</dbReference>
<feature type="binding site" evidence="8">
    <location>
        <begin position="111"/>
        <end position="113"/>
    </location>
    <ligand>
        <name>GTP</name>
        <dbReference type="ChEBI" id="CHEBI:37565"/>
    </ligand>
</feature>
<feature type="compositionally biased region" description="Low complexity" evidence="10">
    <location>
        <begin position="334"/>
        <end position="356"/>
    </location>
</feature>
<reference evidence="13" key="1">
    <citation type="submission" date="2020-08" db="EMBL/GenBank/DDBJ databases">
        <title>Genome public.</title>
        <authorList>
            <person name="Liu C."/>
            <person name="Sun Q."/>
        </authorList>
    </citation>
    <scope>NUCLEOTIDE SEQUENCE</scope>
    <source>
        <strain evidence="13">NSJ-31</strain>
    </source>
</reference>
<dbReference type="RefSeq" id="WP_249283228.1">
    <property type="nucleotide sequence ID" value="NZ_JACRST010000014.1"/>
</dbReference>
<evidence type="ECO:0000256" key="8">
    <source>
        <dbReference type="HAMAP-Rule" id="MF_00909"/>
    </source>
</evidence>
<dbReference type="InterPro" id="IPR020805">
    <property type="entry name" value="Cell_div_FtsZ_CS"/>
</dbReference>
<evidence type="ECO:0000259" key="12">
    <source>
        <dbReference type="SMART" id="SM00865"/>
    </source>
</evidence>
<keyword evidence="3 8" id="KW-0132">Cell division</keyword>
<dbReference type="SMART" id="SM00865">
    <property type="entry name" value="Tubulin_C"/>
    <property type="match status" value="1"/>
</dbReference>
<dbReference type="InterPro" id="IPR003008">
    <property type="entry name" value="Tubulin_FtsZ_GTPase"/>
</dbReference>
<dbReference type="InterPro" id="IPR024757">
    <property type="entry name" value="FtsZ_C"/>
</dbReference>
<feature type="domain" description="Tubulin/FtsZ 2-layer sandwich" evidence="12">
    <location>
        <begin position="210"/>
        <end position="327"/>
    </location>
</feature>
<evidence type="ECO:0000313" key="13">
    <source>
        <dbReference type="EMBL" id="MBC8547154.1"/>
    </source>
</evidence>
<accession>A0A926E149</accession>
<dbReference type="Pfam" id="PF00091">
    <property type="entry name" value="Tubulin"/>
    <property type="match status" value="1"/>
</dbReference>
<keyword evidence="6 8" id="KW-0717">Septation</keyword>
<comment type="subunit">
    <text evidence="8">Homodimer. Polymerizes to form a dynamic ring structure in a strictly GTP-dependent manner. Interacts directly with several other division proteins.</text>
</comment>
<evidence type="ECO:0000256" key="7">
    <source>
        <dbReference type="ARBA" id="ARBA00023306"/>
    </source>
</evidence>
<dbReference type="GO" id="GO:0032153">
    <property type="term" value="C:cell division site"/>
    <property type="evidence" value="ECO:0007669"/>
    <property type="project" value="UniProtKB-UniRule"/>
</dbReference>
<dbReference type="GO" id="GO:0000917">
    <property type="term" value="P:division septum assembly"/>
    <property type="evidence" value="ECO:0007669"/>
    <property type="project" value="UniProtKB-KW"/>
</dbReference>
<dbReference type="InterPro" id="IPR036525">
    <property type="entry name" value="Tubulin/FtsZ_GTPase_sf"/>
</dbReference>
<dbReference type="GO" id="GO:0003924">
    <property type="term" value="F:GTPase activity"/>
    <property type="evidence" value="ECO:0007669"/>
    <property type="project" value="UniProtKB-UniRule"/>
</dbReference>
<feature type="binding site" evidence="8">
    <location>
        <position position="190"/>
    </location>
    <ligand>
        <name>GTP</name>
        <dbReference type="ChEBI" id="CHEBI:37565"/>
    </ligand>
</feature>
<keyword evidence="2 8" id="KW-0963">Cytoplasm</keyword>
<dbReference type="SMART" id="SM00864">
    <property type="entry name" value="Tubulin"/>
    <property type="match status" value="1"/>
</dbReference>
<dbReference type="InterPro" id="IPR000158">
    <property type="entry name" value="Cell_div_FtsZ"/>
</dbReference>
<evidence type="ECO:0000256" key="4">
    <source>
        <dbReference type="ARBA" id="ARBA00022741"/>
    </source>
</evidence>
<evidence type="ECO:0000256" key="9">
    <source>
        <dbReference type="NCBIfam" id="TIGR00065"/>
    </source>
</evidence>
<name>A0A926E149_9FIRM</name>
<dbReference type="PROSITE" id="PS01134">
    <property type="entry name" value="FTSZ_1"/>
    <property type="match status" value="1"/>
</dbReference>
<sequence>MFNNFSIDMEYDNCVSIKVLGVGGGGGNAVNRMIQAGMQGVDFVTVNTDHQALMYSQAAQKIQIGEKLTKGRGAGGDPDKGQRAAEESRDEIAAALKGTSMVFITAGMGGGTGTGAAPVIAEIAKEMDILTVGVVTKPFHFEGKRRAEQAERGITALKDQVDALVVIPNERLKTVSDQKISLANAFLMADDVVRQGVQSISDLINVTGVVNLDFADVTTVMKDAGFAHMGVGRASGKDKAKMAAQAAISSPLLETSINGARGVIVNFTVSPDIDLEEIDVASSMIHEATHPDVNLIWGVAYDETLNDEIKVTVIATGFDDDLIELPYEFQTAPAAQPAASTSPRSSAATATQARPAVQEVAPTPVPEPLKAEEDDDDADFFDIMKIFNQKN</sequence>
<comment type="subcellular location">
    <subcellularLocation>
        <location evidence="8">Cytoplasm</location>
    </subcellularLocation>
    <text evidence="8">Assembles at midcell at the inner surface of the cytoplasmic membrane.</text>
</comment>
<feature type="region of interest" description="Disordered" evidence="10">
    <location>
        <begin position="69"/>
        <end position="88"/>
    </location>
</feature>
<feature type="region of interest" description="Disordered" evidence="10">
    <location>
        <begin position="334"/>
        <end position="376"/>
    </location>
</feature>
<dbReference type="GO" id="GO:0005737">
    <property type="term" value="C:cytoplasm"/>
    <property type="evidence" value="ECO:0007669"/>
    <property type="project" value="UniProtKB-SubCell"/>
</dbReference>
<dbReference type="Proteomes" id="UP000653127">
    <property type="component" value="Unassembled WGS sequence"/>
</dbReference>
<dbReference type="Gene3D" id="3.40.50.1440">
    <property type="entry name" value="Tubulin/FtsZ, GTPase domain"/>
    <property type="match status" value="1"/>
</dbReference>
<dbReference type="NCBIfam" id="TIGR00065">
    <property type="entry name" value="ftsZ"/>
    <property type="match status" value="1"/>
</dbReference>
<evidence type="ECO:0000256" key="1">
    <source>
        <dbReference type="ARBA" id="ARBA00009690"/>
    </source>
</evidence>
<comment type="similarity">
    <text evidence="1 8">Belongs to the FtsZ family.</text>
</comment>
<evidence type="ECO:0000256" key="10">
    <source>
        <dbReference type="SAM" id="MobiDB-lite"/>
    </source>
</evidence>
<dbReference type="InterPro" id="IPR008280">
    <property type="entry name" value="Tub_FtsZ_C"/>
</dbReference>
<evidence type="ECO:0000259" key="11">
    <source>
        <dbReference type="SMART" id="SM00864"/>
    </source>
</evidence>
<feature type="compositionally biased region" description="Basic and acidic residues" evidence="10">
    <location>
        <begin position="77"/>
        <end position="88"/>
    </location>
</feature>
<evidence type="ECO:0000256" key="3">
    <source>
        <dbReference type="ARBA" id="ARBA00022618"/>
    </source>
</evidence>
<keyword evidence="4 8" id="KW-0547">Nucleotide-binding</keyword>
<dbReference type="InterPro" id="IPR037103">
    <property type="entry name" value="Tubulin/FtsZ-like_C"/>
</dbReference>
<dbReference type="Gene3D" id="3.30.1330.20">
    <property type="entry name" value="Tubulin/FtsZ, C-terminal domain"/>
    <property type="match status" value="1"/>
</dbReference>
<dbReference type="SUPFAM" id="SSF52490">
    <property type="entry name" value="Tubulin nucleotide-binding domain-like"/>
    <property type="match status" value="1"/>
</dbReference>
<gene>
    <name evidence="8 13" type="primary">ftsZ</name>
    <name evidence="13" type="ORF">H8711_09460</name>
</gene>
<evidence type="ECO:0000256" key="5">
    <source>
        <dbReference type="ARBA" id="ARBA00023134"/>
    </source>
</evidence>
<dbReference type="FunFam" id="3.40.50.1440:FF:000023">
    <property type="entry name" value="Cell division protein FtsZ"/>
    <property type="match status" value="1"/>
</dbReference>
<dbReference type="GO" id="GO:0005525">
    <property type="term" value="F:GTP binding"/>
    <property type="evidence" value="ECO:0007669"/>
    <property type="project" value="UniProtKB-UniRule"/>
</dbReference>